<evidence type="ECO:0000256" key="3">
    <source>
        <dbReference type="ARBA" id="ARBA00022989"/>
    </source>
</evidence>
<dbReference type="EMBL" id="WMHW01000272">
    <property type="protein sequence ID" value="KAF4008197.1"/>
    <property type="molecule type" value="Genomic_DNA"/>
</dbReference>
<feature type="transmembrane region" description="Helical" evidence="8">
    <location>
        <begin position="63"/>
        <end position="85"/>
    </location>
</feature>
<gene>
    <name evidence="9" type="ORF">G4228_019849</name>
</gene>
<evidence type="ECO:0000256" key="6">
    <source>
        <dbReference type="ARBA" id="ARBA00023170"/>
    </source>
</evidence>
<evidence type="ECO:0000256" key="8">
    <source>
        <dbReference type="SAM" id="Phobius"/>
    </source>
</evidence>
<dbReference type="Pfam" id="PF13853">
    <property type="entry name" value="7tm_4"/>
    <property type="match status" value="1"/>
</dbReference>
<name>A0A833WGJ3_9CERV</name>
<keyword evidence="10" id="KW-1185">Reference proteome</keyword>
<evidence type="ECO:0000313" key="10">
    <source>
        <dbReference type="Proteomes" id="UP000631465"/>
    </source>
</evidence>
<evidence type="ECO:0000256" key="7">
    <source>
        <dbReference type="ARBA" id="ARBA00023224"/>
    </source>
</evidence>
<accession>A0A833WGJ3</accession>
<keyword evidence="7" id="KW-0807">Transducer</keyword>
<dbReference type="GO" id="GO:0004930">
    <property type="term" value="F:G protein-coupled receptor activity"/>
    <property type="evidence" value="ECO:0007669"/>
    <property type="project" value="UniProtKB-KW"/>
</dbReference>
<keyword evidence="3 8" id="KW-1133">Transmembrane helix</keyword>
<reference evidence="9 10" key="1">
    <citation type="submission" date="2019-10" db="EMBL/GenBank/DDBJ databases">
        <title>Chromosome-level genome assembly of Tarim red deer.</title>
        <authorList>
            <person name="Ba H."/>
        </authorList>
    </citation>
    <scope>NUCLEOTIDE SEQUENCE [LARGE SCALE GENOMIC DNA]</scope>
    <source>
        <strain evidence="9">CEY-2017</strain>
        <tissue evidence="9">Blood</tissue>
    </source>
</reference>
<evidence type="ECO:0008006" key="11">
    <source>
        <dbReference type="Google" id="ProtNLM"/>
    </source>
</evidence>
<feature type="transmembrane region" description="Helical" evidence="8">
    <location>
        <begin position="128"/>
        <end position="148"/>
    </location>
</feature>
<keyword evidence="4" id="KW-0297">G-protein coupled receptor</keyword>
<evidence type="ECO:0000256" key="1">
    <source>
        <dbReference type="ARBA" id="ARBA00004141"/>
    </source>
</evidence>
<keyword evidence="6" id="KW-0675">Receptor</keyword>
<proteinExistence type="predicted"/>
<dbReference type="PANTHER" id="PTHR48018">
    <property type="entry name" value="OLFACTORY RECEPTOR"/>
    <property type="match status" value="1"/>
</dbReference>
<dbReference type="AlphaFoldDB" id="A0A833WGJ3"/>
<dbReference type="GO" id="GO:0004984">
    <property type="term" value="F:olfactory receptor activity"/>
    <property type="evidence" value="ECO:0007669"/>
    <property type="project" value="InterPro"/>
</dbReference>
<evidence type="ECO:0000313" key="9">
    <source>
        <dbReference type="EMBL" id="KAF4008197.1"/>
    </source>
</evidence>
<sequence>MGKSNHTVTAFILVGFTTDAVVQLVPFVAVLGVYSMIVPGNTTLIVLIGNDSAVLFCVPASNVITPTVLILASYLFISATILKILSTRGCLKAFSTCSLHLISVTLFYGSVLYVYFRPQSSYSLDSDRIVSMFYTVALPVLNPMIYSLRNKDVKESLNKLLK</sequence>
<evidence type="ECO:0000256" key="4">
    <source>
        <dbReference type="ARBA" id="ARBA00023040"/>
    </source>
</evidence>
<protein>
    <recommendedName>
        <fullName evidence="11">G-protein coupled receptors family 1 profile domain-containing protein</fullName>
    </recommendedName>
</protein>
<comment type="caution">
    <text evidence="9">The sequence shown here is derived from an EMBL/GenBank/DDBJ whole genome shotgun (WGS) entry which is preliminary data.</text>
</comment>
<comment type="subcellular location">
    <subcellularLocation>
        <location evidence="1">Membrane</location>
        <topology evidence="1">Multi-pass membrane protein</topology>
    </subcellularLocation>
</comment>
<dbReference type="SUPFAM" id="SSF81321">
    <property type="entry name" value="Family A G protein-coupled receptor-like"/>
    <property type="match status" value="1"/>
</dbReference>
<dbReference type="GO" id="GO:0016020">
    <property type="term" value="C:membrane"/>
    <property type="evidence" value="ECO:0007669"/>
    <property type="project" value="UniProtKB-SubCell"/>
</dbReference>
<dbReference type="Gene3D" id="1.20.1070.10">
    <property type="entry name" value="Rhodopsin 7-helix transmembrane proteins"/>
    <property type="match status" value="1"/>
</dbReference>
<feature type="transmembrane region" description="Helical" evidence="8">
    <location>
        <begin position="97"/>
        <end position="116"/>
    </location>
</feature>
<evidence type="ECO:0000256" key="5">
    <source>
        <dbReference type="ARBA" id="ARBA00023136"/>
    </source>
</evidence>
<evidence type="ECO:0000256" key="2">
    <source>
        <dbReference type="ARBA" id="ARBA00022692"/>
    </source>
</evidence>
<dbReference type="PRINTS" id="PR00245">
    <property type="entry name" value="OLFACTORYR"/>
</dbReference>
<keyword evidence="2 8" id="KW-0812">Transmembrane</keyword>
<dbReference type="Proteomes" id="UP000631465">
    <property type="component" value="Unassembled WGS sequence"/>
</dbReference>
<keyword evidence="5 8" id="KW-0472">Membrane</keyword>
<dbReference type="InterPro" id="IPR000725">
    <property type="entry name" value="Olfact_rcpt"/>
</dbReference>
<organism evidence="9 10">
    <name type="scientific">Cervus hanglu yarkandensis</name>
    <name type="common">Yarkand deer</name>
    <dbReference type="NCBI Taxonomy" id="84702"/>
    <lineage>
        <taxon>Eukaryota</taxon>
        <taxon>Metazoa</taxon>
        <taxon>Chordata</taxon>
        <taxon>Craniata</taxon>
        <taxon>Vertebrata</taxon>
        <taxon>Euteleostomi</taxon>
        <taxon>Mammalia</taxon>
        <taxon>Eutheria</taxon>
        <taxon>Laurasiatheria</taxon>
        <taxon>Artiodactyla</taxon>
        <taxon>Ruminantia</taxon>
        <taxon>Pecora</taxon>
        <taxon>Cervidae</taxon>
        <taxon>Cervinae</taxon>
        <taxon>Cervus</taxon>
    </lineage>
</organism>